<keyword evidence="2" id="KW-1185">Reference proteome</keyword>
<organism evidence="1 2">
    <name type="scientific">Prunus yedoensis var. nudiflora</name>
    <dbReference type="NCBI Taxonomy" id="2094558"/>
    <lineage>
        <taxon>Eukaryota</taxon>
        <taxon>Viridiplantae</taxon>
        <taxon>Streptophyta</taxon>
        <taxon>Embryophyta</taxon>
        <taxon>Tracheophyta</taxon>
        <taxon>Spermatophyta</taxon>
        <taxon>Magnoliopsida</taxon>
        <taxon>eudicotyledons</taxon>
        <taxon>Gunneridae</taxon>
        <taxon>Pentapetalae</taxon>
        <taxon>rosids</taxon>
        <taxon>fabids</taxon>
        <taxon>Rosales</taxon>
        <taxon>Rosaceae</taxon>
        <taxon>Amygdaloideae</taxon>
        <taxon>Amygdaleae</taxon>
        <taxon>Prunus</taxon>
    </lineage>
</organism>
<dbReference type="Proteomes" id="UP000250321">
    <property type="component" value="Unassembled WGS sequence"/>
</dbReference>
<reference evidence="1 2" key="1">
    <citation type="submission" date="2018-02" db="EMBL/GenBank/DDBJ databases">
        <title>Draft genome of wild Prunus yedoensis var. nudiflora.</title>
        <authorList>
            <person name="Baek S."/>
            <person name="Kim J.-H."/>
            <person name="Choi K."/>
            <person name="Kim G.-B."/>
            <person name="Cho A."/>
            <person name="Jang H."/>
            <person name="Shin C.-H."/>
            <person name="Yu H.-J."/>
            <person name="Mun J.-H."/>
        </authorList>
    </citation>
    <scope>NUCLEOTIDE SEQUENCE [LARGE SCALE GENOMIC DNA]</scope>
    <source>
        <strain evidence="2">cv. Jeju island</strain>
        <tissue evidence="1">Leaf</tissue>
    </source>
</reference>
<name>A0A314XGZ8_PRUYE</name>
<proteinExistence type="predicted"/>
<protein>
    <submittedName>
        <fullName evidence="1">Uncharacterized protein</fullName>
    </submittedName>
</protein>
<dbReference type="EMBL" id="PJQY01002523">
    <property type="protein sequence ID" value="PQP92862.1"/>
    <property type="molecule type" value="Genomic_DNA"/>
</dbReference>
<dbReference type="OrthoDB" id="10299184at2759"/>
<comment type="caution">
    <text evidence="1">The sequence shown here is derived from an EMBL/GenBank/DDBJ whole genome shotgun (WGS) entry which is preliminary data.</text>
</comment>
<gene>
    <name evidence="1" type="ORF">Pyn_36998</name>
</gene>
<evidence type="ECO:0000313" key="2">
    <source>
        <dbReference type="Proteomes" id="UP000250321"/>
    </source>
</evidence>
<evidence type="ECO:0000313" key="1">
    <source>
        <dbReference type="EMBL" id="PQP92862.1"/>
    </source>
</evidence>
<accession>A0A314XGZ8</accession>
<sequence length="75" mass="8477">MDSTDSTLPDIPICQIEIDSQQISQEYPIVSTIKNLHGVLQRVFFPSCWLWFITSTNEPTSLQQLAANEIATDVH</sequence>
<dbReference type="AlphaFoldDB" id="A0A314XGZ8"/>